<gene>
    <name evidence="1" type="primary">dapB</name>
    <name evidence="1" type="ORF">DAT39_004222</name>
</gene>
<sequence>MGTEEQNIHISERERVSFLAHQTNKVAEIARIAGIFVGSRVGKSRTQGTRRLCLTPLARREG</sequence>
<comment type="caution">
    <text evidence="1">The sequence shown here is derived from an EMBL/GenBank/DDBJ whole genome shotgun (WGS) entry which is preliminary data.</text>
</comment>
<protein>
    <submittedName>
        <fullName evidence="1">Putative dipeptidyl-aminopeptidase B</fullName>
    </submittedName>
</protein>
<evidence type="ECO:0000313" key="1">
    <source>
        <dbReference type="EMBL" id="KAF5906004.1"/>
    </source>
</evidence>
<reference evidence="1" key="1">
    <citation type="submission" date="2020-07" db="EMBL/GenBank/DDBJ databases">
        <title>Clarias magur genome sequencing, assembly and annotation.</title>
        <authorList>
            <person name="Kushwaha B."/>
            <person name="Kumar R."/>
            <person name="Das P."/>
            <person name="Joshi C.G."/>
            <person name="Kumar D."/>
            <person name="Nagpure N.S."/>
            <person name="Pandey M."/>
            <person name="Agarwal S."/>
            <person name="Srivastava S."/>
            <person name="Singh M."/>
            <person name="Sahoo L."/>
            <person name="Jayasankar P."/>
            <person name="Meher P.K."/>
            <person name="Koringa P.G."/>
            <person name="Iquebal M.A."/>
            <person name="Das S.P."/>
            <person name="Bit A."/>
            <person name="Patnaik S."/>
            <person name="Patel N."/>
            <person name="Shah T.M."/>
            <person name="Hinsu A."/>
            <person name="Jena J.K."/>
        </authorList>
    </citation>
    <scope>NUCLEOTIDE SEQUENCE</scope>
    <source>
        <strain evidence="1">CIFAMagur01</strain>
        <tissue evidence="1">Testis</tissue>
    </source>
</reference>
<accession>A0A8J4U6M9</accession>
<dbReference type="EMBL" id="QNUK01000038">
    <property type="protein sequence ID" value="KAF5906004.1"/>
    <property type="molecule type" value="Genomic_DNA"/>
</dbReference>
<dbReference type="AlphaFoldDB" id="A0A8J4U6M9"/>
<keyword evidence="2" id="KW-1185">Reference proteome</keyword>
<dbReference type="Proteomes" id="UP000727407">
    <property type="component" value="Unassembled WGS sequence"/>
</dbReference>
<proteinExistence type="predicted"/>
<evidence type="ECO:0000313" key="2">
    <source>
        <dbReference type="Proteomes" id="UP000727407"/>
    </source>
</evidence>
<name>A0A8J4U6M9_CLAMG</name>
<organism evidence="1 2">
    <name type="scientific">Clarias magur</name>
    <name type="common">Asian catfish</name>
    <name type="synonym">Macropteronotus magur</name>
    <dbReference type="NCBI Taxonomy" id="1594786"/>
    <lineage>
        <taxon>Eukaryota</taxon>
        <taxon>Metazoa</taxon>
        <taxon>Chordata</taxon>
        <taxon>Craniata</taxon>
        <taxon>Vertebrata</taxon>
        <taxon>Euteleostomi</taxon>
        <taxon>Actinopterygii</taxon>
        <taxon>Neopterygii</taxon>
        <taxon>Teleostei</taxon>
        <taxon>Ostariophysi</taxon>
        <taxon>Siluriformes</taxon>
        <taxon>Clariidae</taxon>
        <taxon>Clarias</taxon>
    </lineage>
</organism>